<gene>
    <name evidence="2" type="ORF">HQ394_03660</name>
</gene>
<dbReference type="RefSeq" id="WP_190262062.1">
    <property type="nucleotide sequence ID" value="NZ_CP053923.1"/>
</dbReference>
<dbReference type="EMBL" id="CP053923">
    <property type="protein sequence ID" value="QNT68626.1"/>
    <property type="molecule type" value="Genomic_DNA"/>
</dbReference>
<evidence type="ECO:0000256" key="1">
    <source>
        <dbReference type="SAM" id="MobiDB-lite"/>
    </source>
</evidence>
<feature type="region of interest" description="Disordered" evidence="1">
    <location>
        <begin position="1"/>
        <end position="40"/>
    </location>
</feature>
<dbReference type="AlphaFoldDB" id="A0A7H1MYU0"/>
<name>A0A7H1MYU0_9PROT</name>
<organism evidence="2 3">
    <name type="scientific">Defluviicoccus vanus</name>
    <dbReference type="NCBI Taxonomy" id="111831"/>
    <lineage>
        <taxon>Bacteria</taxon>
        <taxon>Pseudomonadati</taxon>
        <taxon>Pseudomonadota</taxon>
        <taxon>Alphaproteobacteria</taxon>
        <taxon>Rhodospirillales</taxon>
        <taxon>Rhodospirillaceae</taxon>
        <taxon>Defluviicoccus</taxon>
    </lineage>
</organism>
<evidence type="ECO:0000313" key="2">
    <source>
        <dbReference type="EMBL" id="QNT68626.1"/>
    </source>
</evidence>
<feature type="compositionally biased region" description="Low complexity" evidence="1">
    <location>
        <begin position="119"/>
        <end position="137"/>
    </location>
</feature>
<feature type="region of interest" description="Disordered" evidence="1">
    <location>
        <begin position="117"/>
        <end position="145"/>
    </location>
</feature>
<sequence>MTVPAQASPTQAAEGRSKDRPAPQRRPESAAVESKEIEPSQVAECAWTGKRVVSLLTRDDAMSAGDFMPFYLRFGCPEAHVGKTFGCVVRNDETAPNDVLAERIEKCWANPDTRFPKLASEPKADAPAPAAAPVAPAKSQGPANN</sequence>
<proteinExistence type="predicted"/>
<reference evidence="2 3" key="1">
    <citation type="submission" date="2020-05" db="EMBL/GenBank/DDBJ databases">
        <title>Complete closed genome sequence of Defluviicoccus vanus.</title>
        <authorList>
            <person name="Bessarab I."/>
            <person name="Arumugam K."/>
            <person name="Maszenan A.M."/>
            <person name="Seviour R.J."/>
            <person name="Williams R.B."/>
        </authorList>
    </citation>
    <scope>NUCLEOTIDE SEQUENCE [LARGE SCALE GENOMIC DNA]</scope>
    <source>
        <strain evidence="2 3">Ben 114</strain>
    </source>
</reference>
<dbReference type="Proteomes" id="UP000516369">
    <property type="component" value="Chromosome"/>
</dbReference>
<dbReference type="KEGG" id="dvn:HQ394_03660"/>
<protein>
    <submittedName>
        <fullName evidence="2">Beta-1-3, beta-1-6-glucan biosynthesis protein</fullName>
    </submittedName>
</protein>
<keyword evidence="3" id="KW-1185">Reference proteome</keyword>
<feature type="compositionally biased region" description="Basic and acidic residues" evidence="1">
    <location>
        <begin position="15"/>
        <end position="38"/>
    </location>
</feature>
<accession>A0A7H1MYU0</accession>
<evidence type="ECO:0000313" key="3">
    <source>
        <dbReference type="Proteomes" id="UP000516369"/>
    </source>
</evidence>
<feature type="compositionally biased region" description="Polar residues" evidence="1">
    <location>
        <begin position="1"/>
        <end position="11"/>
    </location>
</feature>